<feature type="compositionally biased region" description="Low complexity" evidence="1">
    <location>
        <begin position="283"/>
        <end position="329"/>
    </location>
</feature>
<evidence type="ECO:0000313" key="5">
    <source>
        <dbReference type="Proteomes" id="UP000028531"/>
    </source>
</evidence>
<feature type="compositionally biased region" description="Polar residues" evidence="1">
    <location>
        <begin position="265"/>
        <end position="275"/>
    </location>
</feature>
<evidence type="ECO:0000256" key="2">
    <source>
        <dbReference type="SAM" id="SignalP"/>
    </source>
</evidence>
<protein>
    <recommendedName>
        <fullName evidence="7">Sperm nuclear basic protein PL-I</fullName>
    </recommendedName>
</protein>
<feature type="signal peptide" evidence="2">
    <location>
        <begin position="1"/>
        <end position="20"/>
    </location>
</feature>
<evidence type="ECO:0000313" key="4">
    <source>
        <dbReference type="EMBL" id="PRX13427.1"/>
    </source>
</evidence>
<accession>A0A084K002</accession>
<feature type="compositionally biased region" description="Low complexity" evidence="1">
    <location>
        <begin position="351"/>
        <end position="402"/>
    </location>
</feature>
<keyword evidence="2" id="KW-0732">Signal</keyword>
<gene>
    <name evidence="3" type="ORF">IL45_01235</name>
    <name evidence="4" type="ORF">LY02_01669</name>
</gene>
<dbReference type="EMBL" id="JPJI01000005">
    <property type="protein sequence ID" value="KEZ94536.1"/>
    <property type="molecule type" value="Genomic_DNA"/>
</dbReference>
<dbReference type="OrthoDB" id="750023at2"/>
<feature type="compositionally biased region" description="Basic and acidic residues" evidence="1">
    <location>
        <begin position="244"/>
        <end position="253"/>
    </location>
</feature>
<reference evidence="4 6" key="2">
    <citation type="submission" date="2018-03" db="EMBL/GenBank/DDBJ databases">
        <title>Genomic Encyclopedia of Archaeal and Bacterial Type Strains, Phase II (KMG-II): from individual species to whole genera.</title>
        <authorList>
            <person name="Goeker M."/>
        </authorList>
    </citation>
    <scope>NUCLEOTIDE SEQUENCE [LARGE SCALE GENOMIC DNA]</scope>
    <source>
        <strain evidence="4 6">DSM 22727</strain>
    </source>
</reference>
<feature type="region of interest" description="Disordered" evidence="1">
    <location>
        <begin position="231"/>
        <end position="418"/>
    </location>
</feature>
<reference evidence="3 5" key="1">
    <citation type="submission" date="2014-07" db="EMBL/GenBank/DDBJ databases">
        <title>Draft genome sequence of Nonlabens ulvanivorans, an ulvan degrading bacterium.</title>
        <authorList>
            <person name="Kopel M."/>
            <person name="Helbert W."/>
            <person name="Henrissat B."/>
            <person name="Doniger T."/>
            <person name="Banin E."/>
        </authorList>
    </citation>
    <scope>NUCLEOTIDE SEQUENCE [LARGE SCALE GENOMIC DNA]</scope>
    <source>
        <strain evidence="3 5">PLR</strain>
    </source>
</reference>
<dbReference type="EMBL" id="PVNA01000003">
    <property type="protein sequence ID" value="PRX13427.1"/>
    <property type="molecule type" value="Genomic_DNA"/>
</dbReference>
<feature type="chain" id="PRO_5001777922" description="Sperm nuclear basic protein PL-I" evidence="2">
    <location>
        <begin position="21"/>
        <end position="418"/>
    </location>
</feature>
<dbReference type="Proteomes" id="UP000239997">
    <property type="component" value="Unassembled WGS sequence"/>
</dbReference>
<feature type="compositionally biased region" description="Basic residues" evidence="1">
    <location>
        <begin position="403"/>
        <end position="418"/>
    </location>
</feature>
<evidence type="ECO:0000256" key="1">
    <source>
        <dbReference type="SAM" id="MobiDB-lite"/>
    </source>
</evidence>
<dbReference type="Proteomes" id="UP000028531">
    <property type="component" value="Unassembled WGS sequence"/>
</dbReference>
<evidence type="ECO:0000313" key="6">
    <source>
        <dbReference type="Proteomes" id="UP000239997"/>
    </source>
</evidence>
<keyword evidence="6" id="KW-1185">Reference proteome</keyword>
<sequence length="418" mass="47855">MKKLSTLLLVFLMGIGISYATTIEDDRYQGYDNSFIFNEGGIEFAVFPDGQFDFNYLNDGPQFGAVINTPNVSISFNTGYDYDAYVQYDTYGAVIQIENTPIYYDSYGRIIQAGDVFINYRNGYVNRVGNLRVYYNRPGIILRTSGYINRFNRHYVYQPWHGYYGIPLVNNCIVWNNPYRLYYNPYRYGWSYHRTNWNRPNYYNGRFTRANVRRSFHRPNDRVTYRNFERGRRNNNGRAIATTDARRDREAITRGRRIITRSDNRVANNSRNSQARSTRRSDNNVTSSRSNRSSRATTTTTRSPQVARNSRTSRRATTATTTRSNRTSAPAISNRSSRSTPAVSNSRTSRRSTPAVSSSSRTNRSTGTVSGSSRSSRSNTATSRNSSARVNTRATNSSSRKATTTRKRSTSTRRSGRS</sequence>
<organism evidence="3 5">
    <name type="scientific">Nonlabens ulvanivorans</name>
    <name type="common">Persicivirga ulvanivorans</name>
    <dbReference type="NCBI Taxonomy" id="906888"/>
    <lineage>
        <taxon>Bacteria</taxon>
        <taxon>Pseudomonadati</taxon>
        <taxon>Bacteroidota</taxon>
        <taxon>Flavobacteriia</taxon>
        <taxon>Flavobacteriales</taxon>
        <taxon>Flavobacteriaceae</taxon>
        <taxon>Nonlabens</taxon>
    </lineage>
</organism>
<dbReference type="AlphaFoldDB" id="A0A084K002"/>
<name>A0A084K002_NONUL</name>
<feature type="compositionally biased region" description="Low complexity" evidence="1">
    <location>
        <begin position="234"/>
        <end position="243"/>
    </location>
</feature>
<evidence type="ECO:0008006" key="7">
    <source>
        <dbReference type="Google" id="ProtNLM"/>
    </source>
</evidence>
<feature type="compositionally biased region" description="Polar residues" evidence="1">
    <location>
        <begin position="330"/>
        <end position="345"/>
    </location>
</feature>
<dbReference type="RefSeq" id="WP_036579267.1">
    <property type="nucleotide sequence ID" value="NZ_JPJI01000005.1"/>
</dbReference>
<comment type="caution">
    <text evidence="3">The sequence shown here is derived from an EMBL/GenBank/DDBJ whole genome shotgun (WGS) entry which is preliminary data.</text>
</comment>
<proteinExistence type="predicted"/>
<evidence type="ECO:0000313" key="3">
    <source>
        <dbReference type="EMBL" id="KEZ94536.1"/>
    </source>
</evidence>